<gene>
    <name evidence="1" type="ORF">SBF1_2970009</name>
</gene>
<evidence type="ECO:0000313" key="1">
    <source>
        <dbReference type="EMBL" id="SPF43910.1"/>
    </source>
</evidence>
<dbReference type="Proteomes" id="UP000238916">
    <property type="component" value="Unassembled WGS sequence"/>
</dbReference>
<evidence type="ECO:0008006" key="3">
    <source>
        <dbReference type="Google" id="ProtNLM"/>
    </source>
</evidence>
<reference evidence="2" key="1">
    <citation type="submission" date="2018-02" db="EMBL/GenBank/DDBJ databases">
        <authorList>
            <person name="Hausmann B."/>
        </authorList>
    </citation>
    <scope>NUCLEOTIDE SEQUENCE [LARGE SCALE GENOMIC DNA]</scope>
    <source>
        <strain evidence="2">Peat soil MAG SbF1</strain>
    </source>
</reference>
<sequence length="170" mass="19382">MLIKKWARDGLTEVQICKNLGISVQALNNFKKQHIELVDSLKAGREVLITEIENALVKRALGSNYEETKVSIRDVDGKQVKFTEKTNKYIPPDVAACFILLKNKDKERGWSDNPIKMELERQRFEFQKLIETVKVFGDDSEDSSTKLEEPHLGSISICSKIRGAKTFENP</sequence>
<proteinExistence type="predicted"/>
<dbReference type="AlphaFoldDB" id="A0A2U3KWF3"/>
<name>A0A2U3KWF3_9FIRM</name>
<accession>A0A2U3KWF3</accession>
<dbReference type="OrthoDB" id="5868871at2"/>
<protein>
    <recommendedName>
        <fullName evidence="3">Transposase</fullName>
    </recommendedName>
</protein>
<organism evidence="1 2">
    <name type="scientific">Candidatus Desulfosporosinus infrequens</name>
    <dbReference type="NCBI Taxonomy" id="2043169"/>
    <lineage>
        <taxon>Bacteria</taxon>
        <taxon>Bacillati</taxon>
        <taxon>Bacillota</taxon>
        <taxon>Clostridia</taxon>
        <taxon>Eubacteriales</taxon>
        <taxon>Desulfitobacteriaceae</taxon>
        <taxon>Desulfosporosinus</taxon>
    </lineage>
</organism>
<dbReference type="EMBL" id="OMOF01000220">
    <property type="protein sequence ID" value="SPF43910.1"/>
    <property type="molecule type" value="Genomic_DNA"/>
</dbReference>
<evidence type="ECO:0000313" key="2">
    <source>
        <dbReference type="Proteomes" id="UP000238916"/>
    </source>
</evidence>